<sequence>ATNAKMLGDITYVPVSGSELKGIVVGVHGHGLSYGLSAADREFVDSKKKSAFGRLYDRSGKLVASTNKNAFS</sequence>
<dbReference type="RefSeq" id="WP_194575798.1">
    <property type="nucleotide sequence ID" value="NZ_RDOY01000419.1"/>
</dbReference>
<dbReference type="AlphaFoldDB" id="A0AAW4BJ74"/>
<gene>
    <name evidence="1" type="ORF">ERJ77_20765</name>
</gene>
<comment type="caution">
    <text evidence="1">The sequence shown here is derived from an EMBL/GenBank/DDBJ whole genome shotgun (WGS) entry which is preliminary data.</text>
</comment>
<organism evidence="1 2">
    <name type="scientific">Vibrio anguillarum</name>
    <name type="common">Listonella anguillarum</name>
    <dbReference type="NCBI Taxonomy" id="55601"/>
    <lineage>
        <taxon>Bacteria</taxon>
        <taxon>Pseudomonadati</taxon>
        <taxon>Pseudomonadota</taxon>
        <taxon>Gammaproteobacteria</taxon>
        <taxon>Vibrionales</taxon>
        <taxon>Vibrionaceae</taxon>
        <taxon>Vibrio</taxon>
    </lineage>
</organism>
<accession>A0AAW4BJ74</accession>
<dbReference type="Proteomes" id="UP000786185">
    <property type="component" value="Unassembled WGS sequence"/>
</dbReference>
<feature type="non-terminal residue" evidence="1">
    <location>
        <position position="72"/>
    </location>
</feature>
<reference evidence="1" key="1">
    <citation type="journal article" date="2021" name="PeerJ">
        <title>Analysis of 44 Vibrio anguillarum genomes reveals high genetic diversity.</title>
        <authorList>
            <person name="Hansen M.J."/>
            <person name="Dalsgaard I."/>
        </authorList>
    </citation>
    <scope>NUCLEOTIDE SEQUENCE</scope>
    <source>
        <strain evidence="1">850617-1/1</strain>
    </source>
</reference>
<evidence type="ECO:0000313" key="1">
    <source>
        <dbReference type="EMBL" id="MBF4436874.1"/>
    </source>
</evidence>
<protein>
    <submittedName>
        <fullName evidence="1">Uncharacterized protein</fullName>
    </submittedName>
</protein>
<feature type="non-terminal residue" evidence="1">
    <location>
        <position position="1"/>
    </location>
</feature>
<dbReference type="EMBL" id="SCLC01000434">
    <property type="protein sequence ID" value="MBF4436874.1"/>
    <property type="molecule type" value="Genomic_DNA"/>
</dbReference>
<evidence type="ECO:0000313" key="2">
    <source>
        <dbReference type="Proteomes" id="UP000786185"/>
    </source>
</evidence>
<name>A0AAW4BJ74_VIBAN</name>
<proteinExistence type="predicted"/>